<evidence type="ECO:0000313" key="1">
    <source>
        <dbReference type="EMBL" id="MFD1373438.1"/>
    </source>
</evidence>
<comment type="caution">
    <text evidence="1">The sequence shown here is derived from an EMBL/GenBank/DDBJ whole genome shotgun (WGS) entry which is preliminary data.</text>
</comment>
<dbReference type="Proteomes" id="UP001597183">
    <property type="component" value="Unassembled WGS sequence"/>
</dbReference>
<evidence type="ECO:0000313" key="2">
    <source>
        <dbReference type="Proteomes" id="UP001597183"/>
    </source>
</evidence>
<accession>A0ABW4AU01</accession>
<gene>
    <name evidence="1" type="ORF">ACFQ5G_49605</name>
</gene>
<protein>
    <submittedName>
        <fullName evidence="1">Uncharacterized protein</fullName>
    </submittedName>
</protein>
<organism evidence="1 2">
    <name type="scientific">Actinoplanes sichuanensis</name>
    <dbReference type="NCBI Taxonomy" id="512349"/>
    <lineage>
        <taxon>Bacteria</taxon>
        <taxon>Bacillati</taxon>
        <taxon>Actinomycetota</taxon>
        <taxon>Actinomycetes</taxon>
        <taxon>Micromonosporales</taxon>
        <taxon>Micromonosporaceae</taxon>
        <taxon>Actinoplanes</taxon>
    </lineage>
</organism>
<keyword evidence="2" id="KW-1185">Reference proteome</keyword>
<dbReference type="RefSeq" id="WP_317796749.1">
    <property type="nucleotide sequence ID" value="NZ_AP028461.1"/>
</dbReference>
<reference evidence="2" key="1">
    <citation type="journal article" date="2019" name="Int. J. Syst. Evol. Microbiol.">
        <title>The Global Catalogue of Microorganisms (GCM) 10K type strain sequencing project: providing services to taxonomists for standard genome sequencing and annotation.</title>
        <authorList>
            <consortium name="The Broad Institute Genomics Platform"/>
            <consortium name="The Broad Institute Genome Sequencing Center for Infectious Disease"/>
            <person name="Wu L."/>
            <person name="Ma J."/>
        </authorList>
    </citation>
    <scope>NUCLEOTIDE SEQUENCE [LARGE SCALE GENOMIC DNA]</scope>
    <source>
        <strain evidence="2">CCM 7526</strain>
    </source>
</reference>
<proteinExistence type="predicted"/>
<sequence length="624" mass="67248">MSTHPAEHPLWDAGVVVSLAGDAITNLAISLASLTGREHVTVPSIEAVLDVDAVTTTFLATADTVNDHWLGAASERAGLGLLTARDHSRLAALVSRTLRAHDQLSTSSVHLEAITNAVARADLTSTTPHTGTLTLRAHGRECLVHLSDGVICGRSESEPSVRPDGRRMLGLTSCVQNEGCYRLHYGPDEVISAAEISAGIVLLDSCMVQKVGSSQFTSDTTLALTMLEGETFAVVASPWVRGGYRVAGPLFTALLQDGMSLGRAVAVVNEEIDANTRAIGRFVLLGDASLRPFPSTRLTAADPRTPFFIEDNAIRPAPLDAPECLVVQGLADVVRLRDGQTLVLPRGGPAQVSTGLATEPLWDVMRRLAARARAVARLWAYDLVGPDLDPGRARAALAEAYSELADTLVSETAAAALDRAEKLLDAADRTVAAQLTDLTVSSRYHFMDSYSDSCERVEKRPARCPECNDSAVLIRWRHVLDADVERLMLLCAVCGEVTDEDADAVVTCRLVGVQHTARTQHLKQQAVLHNRTGRTVRAHLGYALLYEELYGTEWARTELLTLAPHEVRIVEVGGHIPADFDVADRHGLRLFAVAEGRISAYSRYLWVAASPAILDSSYMTTGVR</sequence>
<dbReference type="EMBL" id="JBHTMK010000067">
    <property type="protein sequence ID" value="MFD1373438.1"/>
    <property type="molecule type" value="Genomic_DNA"/>
</dbReference>
<name>A0ABW4AU01_9ACTN</name>